<dbReference type="Proteomes" id="UP000035054">
    <property type="component" value="Unassembled WGS sequence"/>
</dbReference>
<dbReference type="AlphaFoldDB" id="A0A6N3X3X7"/>
<feature type="non-terminal residue" evidence="2">
    <location>
        <position position="1"/>
    </location>
</feature>
<dbReference type="Gene3D" id="3.50.50.60">
    <property type="entry name" value="FAD/NAD(P)-binding domain"/>
    <property type="match status" value="1"/>
</dbReference>
<proteinExistence type="predicted"/>
<feature type="domain" description="FAD dependent oxidoreductase" evidence="1">
    <location>
        <begin position="3"/>
        <end position="102"/>
    </location>
</feature>
<dbReference type="EMBL" id="JXUO01000233">
    <property type="protein sequence ID" value="KKZ13141.1"/>
    <property type="molecule type" value="Genomic_DNA"/>
</dbReference>
<name>A0A6N3X3X7_9SYNE</name>
<accession>A0A6N3X3X7</accession>
<dbReference type="InterPro" id="IPR036188">
    <property type="entry name" value="FAD/NAD-bd_sf"/>
</dbReference>
<evidence type="ECO:0000259" key="1">
    <source>
        <dbReference type="Pfam" id="PF01266"/>
    </source>
</evidence>
<dbReference type="InterPro" id="IPR006076">
    <property type="entry name" value="FAD-dep_OxRdtase"/>
</dbReference>
<comment type="caution">
    <text evidence="2">The sequence shown here is derived from an EMBL/GenBank/DDBJ whole genome shotgun (WGS) entry which is preliminary data.</text>
</comment>
<evidence type="ECO:0000313" key="2">
    <source>
        <dbReference type="EMBL" id="KKZ13141.1"/>
    </source>
</evidence>
<dbReference type="Gene3D" id="3.30.9.10">
    <property type="entry name" value="D-Amino Acid Oxidase, subunit A, domain 2"/>
    <property type="match status" value="1"/>
</dbReference>
<dbReference type="SUPFAM" id="SSF54373">
    <property type="entry name" value="FAD-linked reductases, C-terminal domain"/>
    <property type="match status" value="1"/>
</dbReference>
<reference evidence="2 3" key="1">
    <citation type="submission" date="2015-01" db="EMBL/GenBank/DDBJ databases">
        <title>Lifestyle Evolution in Cyanobacterial Symbionts of Sponges.</title>
        <authorList>
            <person name="Burgsdorf I."/>
            <person name="Slaby B.M."/>
            <person name="Handley K.M."/>
            <person name="Haber M."/>
            <person name="Blom J."/>
            <person name="Marshall C.W."/>
            <person name="Gilbert J.A."/>
            <person name="Hentschel U."/>
            <person name="Steindler L."/>
        </authorList>
    </citation>
    <scope>NUCLEOTIDE SEQUENCE [LARGE SCALE GENOMIC DNA]</scope>
    <source>
        <strain evidence="2">142</strain>
    </source>
</reference>
<dbReference type="Pfam" id="PF01266">
    <property type="entry name" value="DAO"/>
    <property type="match status" value="1"/>
</dbReference>
<evidence type="ECO:0000313" key="3">
    <source>
        <dbReference type="Proteomes" id="UP000035054"/>
    </source>
</evidence>
<organism evidence="2 3">
    <name type="scientific">Candidatus Synechococcus spongiarum 142</name>
    <dbReference type="NCBI Taxonomy" id="1608213"/>
    <lineage>
        <taxon>Bacteria</taxon>
        <taxon>Bacillati</taxon>
        <taxon>Cyanobacteriota</taxon>
        <taxon>Cyanophyceae</taxon>
        <taxon>Synechococcales</taxon>
        <taxon>Synechococcaceae</taxon>
        <taxon>Synechococcus</taxon>
    </lineage>
</organism>
<sequence length="138" mass="15040">LFGPGTYLVPRQDGLVVVGATSEQVGFTPGLTPMGQIRLERGLRQLLPAAARWPPMERWYGFRPCTMDQQPVLGPGPLKGLVMATGHHRNGVLLAAVTAELTRAVLDQGSAGFHSNPWATPFLHAFRWNRFACPPAQD</sequence>
<dbReference type="SUPFAM" id="SSF51971">
    <property type="entry name" value="Nucleotide-binding domain"/>
    <property type="match status" value="1"/>
</dbReference>
<gene>
    <name evidence="2" type="ORF">TH68_07075</name>
</gene>
<protein>
    <submittedName>
        <fullName evidence="2">Amino acid oxidase</fullName>
    </submittedName>
</protein>